<evidence type="ECO:0000313" key="4">
    <source>
        <dbReference type="Proteomes" id="UP001145069"/>
    </source>
</evidence>
<dbReference type="RefSeq" id="WP_272446059.1">
    <property type="nucleotide sequence ID" value="NZ_JAMQKC010000005.1"/>
</dbReference>
<dbReference type="InterPro" id="IPR008972">
    <property type="entry name" value="Cupredoxin"/>
</dbReference>
<dbReference type="Proteomes" id="UP001145069">
    <property type="component" value="Unassembled WGS sequence"/>
</dbReference>
<sequence length="126" mass="13153">MKKFIYPVLIIGFVLVLSACGGGSSTEDESANEGTRSQSESSGNTLDITATNWEFDQENYSTTAGEVTINLTNKDGVHGVKVDGTGLNIQGDGSGKVTLEPGEYTIRCTVPCGTGHASMQSTITVS</sequence>
<evidence type="ECO:0000313" key="3">
    <source>
        <dbReference type="EMBL" id="MDC3417010.1"/>
    </source>
</evidence>
<keyword evidence="2" id="KW-0732">Signal</keyword>
<dbReference type="EMBL" id="JAMQKC010000005">
    <property type="protein sequence ID" value="MDC3417010.1"/>
    <property type="molecule type" value="Genomic_DNA"/>
</dbReference>
<comment type="caution">
    <text evidence="3">The sequence shown here is derived from an EMBL/GenBank/DDBJ whole genome shotgun (WGS) entry which is preliminary data.</text>
</comment>
<keyword evidence="4" id="KW-1185">Reference proteome</keyword>
<protein>
    <submittedName>
        <fullName evidence="3">Cytochrome C oxidase subunit II</fullName>
    </submittedName>
</protein>
<dbReference type="SUPFAM" id="SSF49503">
    <property type="entry name" value="Cupredoxins"/>
    <property type="match status" value="1"/>
</dbReference>
<organism evidence="3 4">
    <name type="scientific">Aquibacillus salsiterrae</name>
    <dbReference type="NCBI Taxonomy" id="2950439"/>
    <lineage>
        <taxon>Bacteria</taxon>
        <taxon>Bacillati</taxon>
        <taxon>Bacillota</taxon>
        <taxon>Bacilli</taxon>
        <taxon>Bacillales</taxon>
        <taxon>Bacillaceae</taxon>
        <taxon>Aquibacillus</taxon>
    </lineage>
</organism>
<evidence type="ECO:0000256" key="1">
    <source>
        <dbReference type="SAM" id="MobiDB-lite"/>
    </source>
</evidence>
<proteinExistence type="predicted"/>
<feature type="compositionally biased region" description="Polar residues" evidence="1">
    <location>
        <begin position="32"/>
        <end position="45"/>
    </location>
</feature>
<feature type="signal peptide" evidence="2">
    <location>
        <begin position="1"/>
        <end position="19"/>
    </location>
</feature>
<dbReference type="Gene3D" id="2.60.40.420">
    <property type="entry name" value="Cupredoxins - blue copper proteins"/>
    <property type="match status" value="1"/>
</dbReference>
<feature type="region of interest" description="Disordered" evidence="1">
    <location>
        <begin position="23"/>
        <end position="45"/>
    </location>
</feature>
<accession>A0A9X4AG84</accession>
<dbReference type="PROSITE" id="PS51257">
    <property type="entry name" value="PROKAR_LIPOPROTEIN"/>
    <property type="match status" value="1"/>
</dbReference>
<reference evidence="3" key="1">
    <citation type="submission" date="2022-06" db="EMBL/GenBank/DDBJ databases">
        <title>Aquibacillus sp. a new bacterium isolated from soil saline samples.</title>
        <authorList>
            <person name="Galisteo C."/>
            <person name="De La Haba R."/>
            <person name="Sanchez-Porro C."/>
            <person name="Ventosa A."/>
        </authorList>
    </citation>
    <scope>NUCLEOTIDE SEQUENCE</scope>
    <source>
        <strain evidence="3">3ASR75-54</strain>
    </source>
</reference>
<evidence type="ECO:0000256" key="2">
    <source>
        <dbReference type="SAM" id="SignalP"/>
    </source>
</evidence>
<name>A0A9X4AG84_9BACI</name>
<feature type="chain" id="PRO_5040768096" evidence="2">
    <location>
        <begin position="20"/>
        <end position="126"/>
    </location>
</feature>
<gene>
    <name evidence="3" type="ORF">NC799_08745</name>
</gene>
<dbReference type="AlphaFoldDB" id="A0A9X4AG84"/>